<dbReference type="GO" id="GO:0051539">
    <property type="term" value="F:4 iron, 4 sulfur cluster binding"/>
    <property type="evidence" value="ECO:0007669"/>
    <property type="project" value="UniProtKB-KW"/>
</dbReference>
<keyword evidence="1" id="KW-0004">4Fe-4S</keyword>
<dbReference type="GO" id="GO:0009337">
    <property type="term" value="C:sulfite reductase complex (NADPH)"/>
    <property type="evidence" value="ECO:0007669"/>
    <property type="project" value="TreeGrafter"/>
</dbReference>
<keyword evidence="2" id="KW-0479">Metal-binding</keyword>
<dbReference type="SUPFAM" id="SSF54862">
    <property type="entry name" value="4Fe-4S ferredoxins"/>
    <property type="match status" value="1"/>
</dbReference>
<dbReference type="InterPro" id="IPR006067">
    <property type="entry name" value="NO2/SO3_Rdtase_4Fe4S_dom"/>
</dbReference>
<dbReference type="RefSeq" id="WP_006440440.1">
    <property type="nucleotide sequence ID" value="NZ_DS995356.1"/>
</dbReference>
<reference evidence="6 7" key="2">
    <citation type="submission" date="2008-10" db="EMBL/GenBank/DDBJ databases">
        <title>Draft genome sequence of Clostridium hiranonis (DSM 13275).</title>
        <authorList>
            <person name="Sudarsanam P."/>
            <person name="Ley R."/>
            <person name="Guruge J."/>
            <person name="Turnbaugh P.J."/>
            <person name="Mahowald M."/>
            <person name="Liep D."/>
            <person name="Gordon J."/>
        </authorList>
    </citation>
    <scope>NUCLEOTIDE SEQUENCE [LARGE SCALE GENOMIC DNA]</scope>
    <source>
        <strain evidence="6 7">DSM 13275</strain>
    </source>
</reference>
<dbReference type="GO" id="GO:0016002">
    <property type="term" value="F:sulfite reductase activity"/>
    <property type="evidence" value="ECO:0007669"/>
    <property type="project" value="TreeGrafter"/>
</dbReference>
<dbReference type="GO" id="GO:0000103">
    <property type="term" value="P:sulfate assimilation"/>
    <property type="evidence" value="ECO:0007669"/>
    <property type="project" value="TreeGrafter"/>
</dbReference>
<evidence type="ECO:0000313" key="6">
    <source>
        <dbReference type="EMBL" id="EEA84893.1"/>
    </source>
</evidence>
<dbReference type="GO" id="GO:0020037">
    <property type="term" value="F:heme binding"/>
    <property type="evidence" value="ECO:0007669"/>
    <property type="project" value="InterPro"/>
</dbReference>
<dbReference type="eggNOG" id="COG2221">
    <property type="taxonomic scope" value="Bacteria"/>
</dbReference>
<evidence type="ECO:0000259" key="5">
    <source>
        <dbReference type="PROSITE" id="PS51379"/>
    </source>
</evidence>
<evidence type="ECO:0000256" key="4">
    <source>
        <dbReference type="ARBA" id="ARBA00023014"/>
    </source>
</evidence>
<evidence type="ECO:0000256" key="2">
    <source>
        <dbReference type="ARBA" id="ARBA00022723"/>
    </source>
</evidence>
<keyword evidence="4" id="KW-0411">Iron-sulfur</keyword>
<dbReference type="Pfam" id="PF03460">
    <property type="entry name" value="NIR_SIR_ferr"/>
    <property type="match status" value="1"/>
</dbReference>
<dbReference type="GO" id="GO:0050311">
    <property type="term" value="F:sulfite reductase (ferredoxin) activity"/>
    <property type="evidence" value="ECO:0007669"/>
    <property type="project" value="TreeGrafter"/>
</dbReference>
<feature type="domain" description="4Fe-4S ferredoxin-type" evidence="5">
    <location>
        <begin position="165"/>
        <end position="195"/>
    </location>
</feature>
<evidence type="ECO:0000256" key="3">
    <source>
        <dbReference type="ARBA" id="ARBA00023004"/>
    </source>
</evidence>
<feature type="domain" description="4Fe-4S ferredoxin-type" evidence="5">
    <location>
        <begin position="196"/>
        <end position="225"/>
    </location>
</feature>
<dbReference type="HOGENOM" id="CLU_072599_0_1_9"/>
<dbReference type="SUPFAM" id="SSF55124">
    <property type="entry name" value="Nitrite/Sulfite reductase N-terminal domain-like"/>
    <property type="match status" value="1"/>
</dbReference>
<dbReference type="STRING" id="500633.CLOHIR_01521"/>
<dbReference type="GO" id="GO:0046872">
    <property type="term" value="F:metal ion binding"/>
    <property type="evidence" value="ECO:0007669"/>
    <property type="project" value="UniProtKB-KW"/>
</dbReference>
<keyword evidence="7" id="KW-1185">Reference proteome</keyword>
<keyword evidence="3" id="KW-0408">Iron</keyword>
<dbReference type="Gene3D" id="3.30.70.20">
    <property type="match status" value="1"/>
</dbReference>
<dbReference type="OrthoDB" id="9800558at2"/>
<dbReference type="Proteomes" id="UP000003178">
    <property type="component" value="Unassembled WGS sequence"/>
</dbReference>
<dbReference type="Pfam" id="PF01077">
    <property type="entry name" value="NIR_SIR"/>
    <property type="match status" value="1"/>
</dbReference>
<dbReference type="InterPro" id="IPR045854">
    <property type="entry name" value="NO2/SO3_Rdtase_4Fe4S_sf"/>
</dbReference>
<dbReference type="InterPro" id="IPR005117">
    <property type="entry name" value="NiRdtase/SiRdtase_haem-b_fer"/>
</dbReference>
<proteinExistence type="predicted"/>
<dbReference type="PANTHER" id="PTHR11493:SF54">
    <property type="entry name" value="ANAEROBIC SULFITE REDUCTASE SUBUNIT C"/>
    <property type="match status" value="1"/>
</dbReference>
<dbReference type="InterPro" id="IPR045169">
    <property type="entry name" value="NO2/SO3_Rdtase_4Fe4S_prot"/>
</dbReference>
<dbReference type="InterPro" id="IPR036136">
    <property type="entry name" value="Nit/Sulf_reduc_fer-like_dom_sf"/>
</dbReference>
<dbReference type="AlphaFoldDB" id="B6G065"/>
<dbReference type="EMBL" id="ABWP01000060">
    <property type="protein sequence ID" value="EEA84893.1"/>
    <property type="molecule type" value="Genomic_DNA"/>
</dbReference>
<protein>
    <submittedName>
        <fullName evidence="6">4Fe-4S binding domain protein</fullName>
    </submittedName>
</protein>
<name>B6G065_PEPHT</name>
<dbReference type="Gene3D" id="3.30.413.10">
    <property type="entry name" value="Sulfite Reductase Hemoprotein, domain 1"/>
    <property type="match status" value="1"/>
</dbReference>
<dbReference type="PROSITE" id="PS51379">
    <property type="entry name" value="4FE4S_FER_2"/>
    <property type="match status" value="2"/>
</dbReference>
<dbReference type="InterPro" id="IPR017896">
    <property type="entry name" value="4Fe4S_Fe-S-bd"/>
</dbReference>
<accession>B6G065</accession>
<evidence type="ECO:0000313" key="7">
    <source>
        <dbReference type="Proteomes" id="UP000003178"/>
    </source>
</evidence>
<dbReference type="PANTHER" id="PTHR11493">
    <property type="entry name" value="SULFITE REDUCTASE [NADPH] SUBUNIT BETA-RELATED"/>
    <property type="match status" value="1"/>
</dbReference>
<dbReference type="SUPFAM" id="SSF56014">
    <property type="entry name" value="Nitrite and sulphite reductase 4Fe-4S domain-like"/>
    <property type="match status" value="1"/>
</dbReference>
<gene>
    <name evidence="6" type="ORF">CLOHIR_01521</name>
</gene>
<sequence>MATLTVSKAEEARVKALGFFSNKGTDNFSGRVITKNGKVSAEVLRNVAEAAERFGNGEVLVTTRLTLECPGIPFENIEPFMNFLAEKGLETGGSGKRVRPVVSCKGTTCQYGLIDTYDLSEKIHDEFYTKWHDVNLPHKFKIAVGGCPNNCVKPNLNDLGVIGARVPAINLDKCKSCKKCAVEAVCPVGAAKLVDGTMVVDYDKCINCGRCIEKCYFKAMDTQKQGYKVYVGGRWGKQISHGKLLGKIFTDEAEIMKTIEKAILFFRENGNFGERFAVTVERVGFDKVEKELLSDDILSRKDEILAREF</sequence>
<evidence type="ECO:0000256" key="1">
    <source>
        <dbReference type="ARBA" id="ARBA00022485"/>
    </source>
</evidence>
<dbReference type="Pfam" id="PF00037">
    <property type="entry name" value="Fer4"/>
    <property type="match status" value="1"/>
</dbReference>
<comment type="caution">
    <text evidence="6">The sequence shown here is derived from an EMBL/GenBank/DDBJ whole genome shotgun (WGS) entry which is preliminary data.</text>
</comment>
<organism evidence="6 7">
    <name type="scientific">Peptacetobacter hiranonis (strain DSM 13275 / JCM 10541 / KCTC 15199 / TO-931)</name>
    <name type="common">Clostridium hiranonis</name>
    <dbReference type="NCBI Taxonomy" id="500633"/>
    <lineage>
        <taxon>Bacteria</taxon>
        <taxon>Bacillati</taxon>
        <taxon>Bacillota</taxon>
        <taxon>Clostridia</taxon>
        <taxon>Peptostreptococcales</taxon>
        <taxon>Peptostreptococcaceae</taxon>
        <taxon>Peptacetobacter</taxon>
    </lineage>
</organism>
<reference evidence="6 7" key="1">
    <citation type="submission" date="2008-09" db="EMBL/GenBank/DDBJ databases">
        <authorList>
            <person name="Fulton L."/>
            <person name="Clifton S."/>
            <person name="Fulton B."/>
            <person name="Xu J."/>
            <person name="Minx P."/>
            <person name="Pepin K.H."/>
            <person name="Johnson M."/>
            <person name="Thiruvilangam P."/>
            <person name="Bhonagiri V."/>
            <person name="Nash W.E."/>
            <person name="Mardis E.R."/>
            <person name="Wilson R.K."/>
        </authorList>
    </citation>
    <scope>NUCLEOTIDE SEQUENCE [LARGE SCALE GENOMIC DNA]</scope>
    <source>
        <strain evidence="6 7">DSM 13275</strain>
    </source>
</reference>